<proteinExistence type="predicted"/>
<keyword evidence="2" id="KW-1185">Reference proteome</keyword>
<evidence type="ECO:0008006" key="3">
    <source>
        <dbReference type="Google" id="ProtNLM"/>
    </source>
</evidence>
<dbReference type="AlphaFoldDB" id="A0A182TD36"/>
<sequence>MSNRPANTIATLTIYYESYSGELTQRGVSVTDFDEEQMTGLCHLRERERTFRYDRVRSCSNAKTGEVVRNINQYLMEHYRQTVRYTLDVLYRNHPDALKVLLYVAKADGQVRAPELKVVAGFLKVLTRDFRIDEGSARELLYCFDAPSLHGFKVAVGRVAARGNPGTSRSLVLACRAIVNTGKTITAVEQEALDYLDQRLPFE</sequence>
<reference evidence="1" key="2">
    <citation type="submission" date="2020-05" db="UniProtKB">
        <authorList>
            <consortium name="EnsemblMetazoa"/>
        </authorList>
    </citation>
    <scope>IDENTIFICATION</scope>
    <source>
        <strain evidence="1">CM1001059</strain>
    </source>
</reference>
<organism evidence="1 2">
    <name type="scientific">Anopheles melas</name>
    <dbReference type="NCBI Taxonomy" id="34690"/>
    <lineage>
        <taxon>Eukaryota</taxon>
        <taxon>Metazoa</taxon>
        <taxon>Ecdysozoa</taxon>
        <taxon>Arthropoda</taxon>
        <taxon>Hexapoda</taxon>
        <taxon>Insecta</taxon>
        <taxon>Pterygota</taxon>
        <taxon>Neoptera</taxon>
        <taxon>Endopterygota</taxon>
        <taxon>Diptera</taxon>
        <taxon>Nematocera</taxon>
        <taxon>Culicoidea</taxon>
        <taxon>Culicidae</taxon>
        <taxon>Anophelinae</taxon>
        <taxon>Anopheles</taxon>
    </lineage>
</organism>
<reference evidence="2" key="1">
    <citation type="submission" date="2014-01" db="EMBL/GenBank/DDBJ databases">
        <title>The Genome Sequence of Anopheles melas CM1001059_A (V2).</title>
        <authorList>
            <consortium name="The Broad Institute Genomics Platform"/>
            <person name="Neafsey D.E."/>
            <person name="Besansky N."/>
            <person name="Howell P."/>
            <person name="Walton C."/>
            <person name="Young S.K."/>
            <person name="Zeng Q."/>
            <person name="Gargeya S."/>
            <person name="Fitzgerald M."/>
            <person name="Haas B."/>
            <person name="Abouelleil A."/>
            <person name="Allen A.W."/>
            <person name="Alvarado L."/>
            <person name="Arachchi H.M."/>
            <person name="Berlin A.M."/>
            <person name="Chapman S.B."/>
            <person name="Gainer-Dewar J."/>
            <person name="Goldberg J."/>
            <person name="Griggs A."/>
            <person name="Gujja S."/>
            <person name="Hansen M."/>
            <person name="Howarth C."/>
            <person name="Imamovic A."/>
            <person name="Ireland A."/>
            <person name="Larimer J."/>
            <person name="McCowan C."/>
            <person name="Murphy C."/>
            <person name="Pearson M."/>
            <person name="Poon T.W."/>
            <person name="Priest M."/>
            <person name="Roberts A."/>
            <person name="Saif S."/>
            <person name="Shea T."/>
            <person name="Sisk P."/>
            <person name="Sykes S."/>
            <person name="Wortman J."/>
            <person name="Nusbaum C."/>
            <person name="Birren B."/>
        </authorList>
    </citation>
    <scope>NUCLEOTIDE SEQUENCE [LARGE SCALE GENOMIC DNA]</scope>
    <source>
        <strain evidence="2">CM1001059</strain>
    </source>
</reference>
<dbReference type="InterPro" id="IPR029024">
    <property type="entry name" value="TerB-like"/>
</dbReference>
<evidence type="ECO:0000313" key="2">
    <source>
        <dbReference type="Proteomes" id="UP000075902"/>
    </source>
</evidence>
<protein>
    <recommendedName>
        <fullName evidence="3">Co-chaperone DjlA N-terminal domain-containing protein</fullName>
    </recommendedName>
</protein>
<accession>A0A182TD36</accession>
<dbReference type="EnsemblMetazoa" id="AMEC000147-RA">
    <property type="protein sequence ID" value="AMEC000147-PA"/>
    <property type="gene ID" value="AMEC000147"/>
</dbReference>
<evidence type="ECO:0000313" key="1">
    <source>
        <dbReference type="EnsemblMetazoa" id="AMEC000147-PA"/>
    </source>
</evidence>
<dbReference type="Proteomes" id="UP000075902">
    <property type="component" value="Unassembled WGS sequence"/>
</dbReference>
<dbReference type="VEuPathDB" id="VectorBase:AMEC000147"/>
<name>A0A182TD36_9DIPT</name>
<dbReference type="SUPFAM" id="SSF158682">
    <property type="entry name" value="TerB-like"/>
    <property type="match status" value="1"/>
</dbReference>